<keyword evidence="4 8" id="KW-0812">Transmembrane</keyword>
<dbReference type="Gene3D" id="2.170.130.10">
    <property type="entry name" value="TonB-dependent receptor, plug domain"/>
    <property type="match status" value="1"/>
</dbReference>
<keyword evidence="10" id="KW-0732">Signal</keyword>
<keyword evidence="7 8" id="KW-0998">Cell outer membrane</keyword>
<keyword evidence="3 8" id="KW-1134">Transmembrane beta strand</keyword>
<evidence type="ECO:0000256" key="7">
    <source>
        <dbReference type="ARBA" id="ARBA00023237"/>
    </source>
</evidence>
<dbReference type="EMBL" id="JABANE010000007">
    <property type="protein sequence ID" value="NME67067.1"/>
    <property type="molecule type" value="Genomic_DNA"/>
</dbReference>
<comment type="subcellular location">
    <subcellularLocation>
        <location evidence="1 8">Cell outer membrane</location>
        <topology evidence="1 8">Multi-pass membrane protein</topology>
    </subcellularLocation>
</comment>
<feature type="domain" description="TonB-dependent receptor plug" evidence="12">
    <location>
        <begin position="115"/>
        <end position="221"/>
    </location>
</feature>
<evidence type="ECO:0000256" key="3">
    <source>
        <dbReference type="ARBA" id="ARBA00022452"/>
    </source>
</evidence>
<dbReference type="Pfam" id="PF13715">
    <property type="entry name" value="CarbopepD_reg_2"/>
    <property type="match status" value="1"/>
</dbReference>
<dbReference type="InterPro" id="IPR023996">
    <property type="entry name" value="TonB-dep_OMP_SusC/RagA"/>
</dbReference>
<sequence length="1022" mass="111726">MKNLLLFFLLQLFAMTSLCAQEKIVKGKVVDEEGVELPVVNIQVLGTNIITVTDMSGKYQITVPSDSSTLIYTFIGMSKQYERVNGRSVIDVTMEQDLQHLEEVMVVAYGTTTKEAFTGSAETIEDEVIKDRAVTSFDKALQGTTPGLMVSSSSGQPGAASTVRIRGIGSLSASSSPLYVLDGVPMTGSITDINPNDIASVTVLKDAAAASLYGSRAANGVILITTNQGKSGETKISLNSQFGVSSRISDGYQLMNSTQIYEHSWQGLYNRGLVDNLSSDDARQFANDNVESIVGFNPFSTESPLDQNGKVIPGTHVHTNTNWRDELYKDGFVNNHNLNISGGNDLTKVFFSLGYYDDTGTILSSNFTRYTSKINVSHKINDFLTAGVNSMLSYSKTNAPPSGSEGANPVRSVEIINAASPVRNADGTYNWDNKAVFDFNPIGLAEKDKYLYETKRGVLNSYLKVDFVKNFSFKTTLGVDNSINKGVNYYNPEHGNGAGVNGRSNMSQSDNFAWNISNLFNYNLYRDGFSVEVLAGQEAAGQSISTVNSGVTDFSVDGYYDLVWGSKPSQPGSFTSEWSLVSYLGQAKIDIKNRYYFSGSIRTDGSSRFGKNNKYGLFYSVGGGWIISNESFLNDITWINHLKLRSSYGTSGNNNIGNYASLGLYGSGANYGGYAGLSPVQLENQDLSWEKITSFNVGFESRLMSKLTLSAEYYIRHSDGLLFSQPLSASKGFGSILTNLGAMDNKGVEVAMSYDIKTGPNFRSTIGFNISTNKNTILKLTTDEMISGTKLIEEGASLYQFYLREWAGVNPQNGRPMWYVNHTGENGETMPSSAIEDPNGSGKMVTSEYNDAERVRLGTALPSIFGGLNYMVGYKNLELSMLFSFNYGNKVYNHDYATNMHDGVNPGGNLAVDALNAWTPDNIYTDVPRYITNNTDRGNEMSSRYLEDGSYVRLKNVTLAYRLPRRICDKVGVSGLRAFVSGENLWTLSNYNGFDPEMSINGVTGSNIPGVKVVSTGFNLDF</sequence>
<evidence type="ECO:0000259" key="12">
    <source>
        <dbReference type="Pfam" id="PF07715"/>
    </source>
</evidence>
<evidence type="ECO:0000256" key="2">
    <source>
        <dbReference type="ARBA" id="ARBA00022448"/>
    </source>
</evidence>
<name>A0A7X9RTC5_9BACT</name>
<dbReference type="RefSeq" id="WP_169655132.1">
    <property type="nucleotide sequence ID" value="NZ_JABANE010000007.1"/>
</dbReference>
<keyword evidence="13" id="KW-0675">Receptor</keyword>
<evidence type="ECO:0000256" key="8">
    <source>
        <dbReference type="PROSITE-ProRule" id="PRU01360"/>
    </source>
</evidence>
<organism evidence="13 14">
    <name type="scientific">Flammeovirga aprica JL-4</name>
    <dbReference type="NCBI Taxonomy" id="694437"/>
    <lineage>
        <taxon>Bacteria</taxon>
        <taxon>Pseudomonadati</taxon>
        <taxon>Bacteroidota</taxon>
        <taxon>Cytophagia</taxon>
        <taxon>Cytophagales</taxon>
        <taxon>Flammeovirgaceae</taxon>
        <taxon>Flammeovirga</taxon>
    </lineage>
</organism>
<dbReference type="Pfam" id="PF07715">
    <property type="entry name" value="Plug"/>
    <property type="match status" value="1"/>
</dbReference>
<keyword evidence="5 9" id="KW-0798">TonB box</keyword>
<dbReference type="NCBIfam" id="TIGR04057">
    <property type="entry name" value="SusC_RagA_signa"/>
    <property type="match status" value="1"/>
</dbReference>
<comment type="similarity">
    <text evidence="8 9">Belongs to the TonB-dependent receptor family.</text>
</comment>
<evidence type="ECO:0000256" key="5">
    <source>
        <dbReference type="ARBA" id="ARBA00023077"/>
    </source>
</evidence>
<dbReference type="Gene3D" id="2.40.170.20">
    <property type="entry name" value="TonB-dependent receptor, beta-barrel domain"/>
    <property type="match status" value="1"/>
</dbReference>
<dbReference type="Proteomes" id="UP000576082">
    <property type="component" value="Unassembled WGS sequence"/>
</dbReference>
<proteinExistence type="inferred from homology"/>
<dbReference type="Pfam" id="PF00593">
    <property type="entry name" value="TonB_dep_Rec_b-barrel"/>
    <property type="match status" value="1"/>
</dbReference>
<keyword evidence="14" id="KW-1185">Reference proteome</keyword>
<keyword evidence="2 8" id="KW-0813">Transport</keyword>
<dbReference type="InterPro" id="IPR008969">
    <property type="entry name" value="CarboxyPept-like_regulatory"/>
</dbReference>
<dbReference type="InterPro" id="IPR036942">
    <property type="entry name" value="Beta-barrel_TonB_sf"/>
</dbReference>
<dbReference type="SUPFAM" id="SSF49464">
    <property type="entry name" value="Carboxypeptidase regulatory domain-like"/>
    <property type="match status" value="1"/>
</dbReference>
<feature type="domain" description="TonB-dependent receptor-like beta-barrel" evidence="11">
    <location>
        <begin position="429"/>
        <end position="985"/>
    </location>
</feature>
<evidence type="ECO:0000256" key="10">
    <source>
        <dbReference type="SAM" id="SignalP"/>
    </source>
</evidence>
<comment type="caution">
    <text evidence="13">The sequence shown here is derived from an EMBL/GenBank/DDBJ whole genome shotgun (WGS) entry which is preliminary data.</text>
</comment>
<dbReference type="InterPro" id="IPR000531">
    <property type="entry name" value="Beta-barrel_TonB"/>
</dbReference>
<dbReference type="GO" id="GO:0009279">
    <property type="term" value="C:cell outer membrane"/>
    <property type="evidence" value="ECO:0007669"/>
    <property type="project" value="UniProtKB-SubCell"/>
</dbReference>
<dbReference type="InterPro" id="IPR012910">
    <property type="entry name" value="Plug_dom"/>
</dbReference>
<dbReference type="PROSITE" id="PS52016">
    <property type="entry name" value="TONB_DEPENDENT_REC_3"/>
    <property type="match status" value="1"/>
</dbReference>
<protein>
    <submittedName>
        <fullName evidence="13">TonB-dependent receptor</fullName>
    </submittedName>
</protein>
<dbReference type="SUPFAM" id="SSF56935">
    <property type="entry name" value="Porins"/>
    <property type="match status" value="1"/>
</dbReference>
<reference evidence="13 14" key="1">
    <citation type="submission" date="2020-04" db="EMBL/GenBank/DDBJ databases">
        <title>Flammeovirga sp. SR4, a novel species isolated from seawater.</title>
        <authorList>
            <person name="Wang X."/>
        </authorList>
    </citation>
    <scope>NUCLEOTIDE SEQUENCE [LARGE SCALE GENOMIC DNA]</scope>
    <source>
        <strain evidence="13 14">ATCC 23126</strain>
    </source>
</reference>
<dbReference type="AlphaFoldDB" id="A0A7X9RTC5"/>
<feature type="chain" id="PRO_5031124109" evidence="10">
    <location>
        <begin position="21"/>
        <end position="1022"/>
    </location>
</feature>
<gene>
    <name evidence="13" type="ORF">HHU12_03725</name>
</gene>
<evidence type="ECO:0000259" key="11">
    <source>
        <dbReference type="Pfam" id="PF00593"/>
    </source>
</evidence>
<accession>A0A7X9RTC5</accession>
<dbReference type="InterPro" id="IPR023997">
    <property type="entry name" value="TonB-dep_OMP_SusC/RagA_CS"/>
</dbReference>
<evidence type="ECO:0000256" key="9">
    <source>
        <dbReference type="RuleBase" id="RU003357"/>
    </source>
</evidence>
<evidence type="ECO:0000256" key="4">
    <source>
        <dbReference type="ARBA" id="ARBA00022692"/>
    </source>
</evidence>
<evidence type="ECO:0000256" key="1">
    <source>
        <dbReference type="ARBA" id="ARBA00004571"/>
    </source>
</evidence>
<evidence type="ECO:0000313" key="13">
    <source>
        <dbReference type="EMBL" id="NME67067.1"/>
    </source>
</evidence>
<evidence type="ECO:0000256" key="6">
    <source>
        <dbReference type="ARBA" id="ARBA00023136"/>
    </source>
</evidence>
<dbReference type="InterPro" id="IPR039426">
    <property type="entry name" value="TonB-dep_rcpt-like"/>
</dbReference>
<evidence type="ECO:0000313" key="14">
    <source>
        <dbReference type="Proteomes" id="UP000576082"/>
    </source>
</evidence>
<dbReference type="InterPro" id="IPR037066">
    <property type="entry name" value="Plug_dom_sf"/>
</dbReference>
<dbReference type="NCBIfam" id="TIGR04056">
    <property type="entry name" value="OMP_RagA_SusC"/>
    <property type="match status" value="1"/>
</dbReference>
<keyword evidence="6 8" id="KW-0472">Membrane</keyword>
<feature type="signal peptide" evidence="10">
    <location>
        <begin position="1"/>
        <end position="20"/>
    </location>
</feature>